<dbReference type="EMBL" id="PYAT01000003">
    <property type="protein sequence ID" value="PSL41150.1"/>
    <property type="molecule type" value="Genomic_DNA"/>
</dbReference>
<evidence type="ECO:0000313" key="3">
    <source>
        <dbReference type="Proteomes" id="UP000242682"/>
    </source>
</evidence>
<keyword evidence="1" id="KW-0472">Membrane</keyword>
<evidence type="ECO:0000256" key="1">
    <source>
        <dbReference type="SAM" id="Phobius"/>
    </source>
</evidence>
<gene>
    <name evidence="2" type="ORF">B0H99_103286</name>
</gene>
<feature type="transmembrane region" description="Helical" evidence="1">
    <location>
        <begin position="47"/>
        <end position="68"/>
    </location>
</feature>
<evidence type="ECO:0000313" key="2">
    <source>
        <dbReference type="EMBL" id="PSL41150.1"/>
    </source>
</evidence>
<proteinExistence type="predicted"/>
<keyword evidence="3" id="KW-1185">Reference proteome</keyword>
<dbReference type="AlphaFoldDB" id="A0A2P8H4N1"/>
<organism evidence="2 3">
    <name type="scientific">Planomicrobium soli</name>
    <dbReference type="NCBI Taxonomy" id="1176648"/>
    <lineage>
        <taxon>Bacteria</taxon>
        <taxon>Bacillati</taxon>
        <taxon>Bacillota</taxon>
        <taxon>Bacilli</taxon>
        <taxon>Bacillales</taxon>
        <taxon>Caryophanaceae</taxon>
        <taxon>Planomicrobium</taxon>
    </lineage>
</organism>
<accession>A0A2P8H4N1</accession>
<keyword evidence="1" id="KW-0812">Transmembrane</keyword>
<reference evidence="2 3" key="1">
    <citation type="submission" date="2018-03" db="EMBL/GenBank/DDBJ databases">
        <title>Genomic Encyclopedia of Type Strains, Phase III (KMG-III): the genomes of soil and plant-associated and newly described type strains.</title>
        <authorList>
            <person name="Whitman W."/>
        </authorList>
    </citation>
    <scope>NUCLEOTIDE SEQUENCE [LARGE SCALE GENOMIC DNA]</scope>
    <source>
        <strain evidence="2 3">CGMCC 1.12259</strain>
    </source>
</reference>
<comment type="caution">
    <text evidence="2">The sequence shown here is derived from an EMBL/GenBank/DDBJ whole genome shotgun (WGS) entry which is preliminary data.</text>
</comment>
<name>A0A2P8H4N1_9BACL</name>
<sequence length="138" mass="15659">MKFITARTVRFRGRAHCALKPAPVRGCWSFTLAKGGWFFLNEKGVSWAETMLSLTIIFVLFGSLLPVLQGMHEKLQLKKERVAAFETMHEGVIEMQAVQVRSGTRKLNGVDYHWQMDGNICVSYTNYKGKPESECLDS</sequence>
<dbReference type="Proteomes" id="UP000242682">
    <property type="component" value="Unassembled WGS sequence"/>
</dbReference>
<keyword evidence="1" id="KW-1133">Transmembrane helix</keyword>
<protein>
    <submittedName>
        <fullName evidence="2">Uncharacterized protein</fullName>
    </submittedName>
</protein>